<reference evidence="7" key="1">
    <citation type="journal article" date="2014" name="Int. J. Syst. Evol. Microbiol.">
        <title>Complete genome sequence of Corynebacterium casei LMG S-19264T (=DSM 44701T), isolated from a smear-ripened cheese.</title>
        <authorList>
            <consortium name="US DOE Joint Genome Institute (JGI-PGF)"/>
            <person name="Walter F."/>
            <person name="Albersmeier A."/>
            <person name="Kalinowski J."/>
            <person name="Ruckert C."/>
        </authorList>
    </citation>
    <scope>NUCLEOTIDE SEQUENCE</scope>
    <source>
        <strain evidence="7">KCTC 12719</strain>
    </source>
</reference>
<keyword evidence="4" id="KW-0472">Membrane</keyword>
<accession>A0A918SFC6</accession>
<sequence>MKTSKIYLILFLSLIIVGCEKDFLEVPPQDQLVDETYWKTEQNVETFAYGFYPAFFTGYGRGYTWGDYFTGESFNDDFGPTNPSPFTKQVPTSGGGWTFAWVRKANIFIDRVQGVPMEEEATAHWTGVGRFFRGLEYHDLVSSFGDVPWYEEELSEEDPEALYRERDSRTFVMDKVLEDFRYAAENVRVSVNNQGQEVNRDVVLAFMSRVFLFEGTWQKYHGNNTEKAAEYLEAAKWAANEVIESGRYSLGDYRDVFSSLSLDGNPEVILFREYETGMLTHSLMSYNNEGEPQTGVSKDAVETYLAEDGLPIEISPLYQGDRGIENVMENRDPRLHETVVPYELRVNGVATAYSTTGYATHKFLNEDMKDDTEAFSSLNPTDAPVIRFGEVLINYAEAAAELATVGGPALTQEDLNKSINVLRNRPGVNMPDLQVMGDQPAVNGNTYEDPDRDPEVSPIIWEIRRERRVELMMEGFRNDDLRRWGKLEYLDMVENPDINRGAWISKSDYEEELESLTLTEGNEGYIIPATAETAIRQFTDPRVYLDPVPLDQITLYSDQGVTLEQNPGWE</sequence>
<reference evidence="7" key="2">
    <citation type="submission" date="2020-09" db="EMBL/GenBank/DDBJ databases">
        <authorList>
            <person name="Sun Q."/>
            <person name="Kim S."/>
        </authorList>
    </citation>
    <scope>NUCLEOTIDE SEQUENCE</scope>
    <source>
        <strain evidence="7">KCTC 12719</strain>
    </source>
</reference>
<dbReference type="EMBL" id="BMXB01000007">
    <property type="protein sequence ID" value="GHA38523.1"/>
    <property type="molecule type" value="Genomic_DNA"/>
</dbReference>
<dbReference type="Pfam" id="PF07980">
    <property type="entry name" value="SusD_RagB"/>
    <property type="match status" value="1"/>
</dbReference>
<evidence type="ECO:0000313" key="7">
    <source>
        <dbReference type="EMBL" id="GHA38523.1"/>
    </source>
</evidence>
<dbReference type="RefSeq" id="WP_189604601.1">
    <property type="nucleotide sequence ID" value="NZ_BMXB01000007.1"/>
</dbReference>
<feature type="domain" description="RagB/SusD" evidence="6">
    <location>
        <begin position="287"/>
        <end position="569"/>
    </location>
</feature>
<keyword evidence="5" id="KW-0998">Cell outer membrane</keyword>
<dbReference type="InterPro" id="IPR011990">
    <property type="entry name" value="TPR-like_helical_dom_sf"/>
</dbReference>
<comment type="caution">
    <text evidence="7">The sequence shown here is derived from an EMBL/GenBank/DDBJ whole genome shotgun (WGS) entry which is preliminary data.</text>
</comment>
<name>A0A918SFC6_9FLAO</name>
<dbReference type="PROSITE" id="PS51257">
    <property type="entry name" value="PROKAR_LIPOPROTEIN"/>
    <property type="match status" value="1"/>
</dbReference>
<dbReference type="SUPFAM" id="SSF48452">
    <property type="entry name" value="TPR-like"/>
    <property type="match status" value="1"/>
</dbReference>
<evidence type="ECO:0000256" key="3">
    <source>
        <dbReference type="ARBA" id="ARBA00022729"/>
    </source>
</evidence>
<dbReference type="GO" id="GO:0009279">
    <property type="term" value="C:cell outer membrane"/>
    <property type="evidence" value="ECO:0007669"/>
    <property type="project" value="UniProtKB-SubCell"/>
</dbReference>
<comment type="similarity">
    <text evidence="2">Belongs to the SusD family.</text>
</comment>
<protein>
    <recommendedName>
        <fullName evidence="6">RagB/SusD domain-containing protein</fullName>
    </recommendedName>
</protein>
<dbReference type="InterPro" id="IPR012944">
    <property type="entry name" value="SusD_RagB_dom"/>
</dbReference>
<keyword evidence="8" id="KW-1185">Reference proteome</keyword>
<proteinExistence type="inferred from homology"/>
<comment type="subcellular location">
    <subcellularLocation>
        <location evidence="1">Cell outer membrane</location>
    </subcellularLocation>
</comment>
<evidence type="ECO:0000256" key="2">
    <source>
        <dbReference type="ARBA" id="ARBA00006275"/>
    </source>
</evidence>
<dbReference type="Proteomes" id="UP000610456">
    <property type="component" value="Unassembled WGS sequence"/>
</dbReference>
<organism evidence="7 8">
    <name type="scientific">Salinimicrobium marinum</name>
    <dbReference type="NCBI Taxonomy" id="680283"/>
    <lineage>
        <taxon>Bacteria</taxon>
        <taxon>Pseudomonadati</taxon>
        <taxon>Bacteroidota</taxon>
        <taxon>Flavobacteriia</taxon>
        <taxon>Flavobacteriales</taxon>
        <taxon>Flavobacteriaceae</taxon>
        <taxon>Salinimicrobium</taxon>
    </lineage>
</organism>
<gene>
    <name evidence="7" type="ORF">GCM10007103_19900</name>
</gene>
<keyword evidence="3" id="KW-0732">Signal</keyword>
<evidence type="ECO:0000259" key="6">
    <source>
        <dbReference type="Pfam" id="PF07980"/>
    </source>
</evidence>
<dbReference type="AlphaFoldDB" id="A0A918SFC6"/>
<evidence type="ECO:0000256" key="4">
    <source>
        <dbReference type="ARBA" id="ARBA00023136"/>
    </source>
</evidence>
<evidence type="ECO:0000256" key="1">
    <source>
        <dbReference type="ARBA" id="ARBA00004442"/>
    </source>
</evidence>
<evidence type="ECO:0000256" key="5">
    <source>
        <dbReference type="ARBA" id="ARBA00023237"/>
    </source>
</evidence>
<dbReference type="Gene3D" id="1.25.40.390">
    <property type="match status" value="1"/>
</dbReference>
<evidence type="ECO:0000313" key="8">
    <source>
        <dbReference type="Proteomes" id="UP000610456"/>
    </source>
</evidence>